<dbReference type="InterPro" id="IPR022684">
    <property type="entry name" value="Calpain_cysteine_protease"/>
</dbReference>
<proteinExistence type="predicted"/>
<dbReference type="InterPro" id="IPR022682">
    <property type="entry name" value="Calpain_domain_III"/>
</dbReference>
<dbReference type="FunFam" id="3.90.70.10:FF:000219">
    <property type="entry name" value="CaLPain Related"/>
    <property type="match status" value="1"/>
</dbReference>
<evidence type="ECO:0000256" key="4">
    <source>
        <dbReference type="PIRSR" id="PIRSR622684-1"/>
    </source>
</evidence>
<feature type="domain" description="Calpain catalytic" evidence="7">
    <location>
        <begin position="288"/>
        <end position="567"/>
    </location>
</feature>
<evidence type="ECO:0000256" key="3">
    <source>
        <dbReference type="ARBA" id="ARBA00022807"/>
    </source>
</evidence>
<evidence type="ECO:0000256" key="1">
    <source>
        <dbReference type="ARBA" id="ARBA00022670"/>
    </source>
</evidence>
<dbReference type="GO" id="GO:0006508">
    <property type="term" value="P:proteolysis"/>
    <property type="evidence" value="ECO:0007669"/>
    <property type="project" value="UniProtKB-KW"/>
</dbReference>
<keyword evidence="2 5" id="KW-0378">Hydrolase</keyword>
<evidence type="ECO:0000256" key="2">
    <source>
        <dbReference type="ARBA" id="ARBA00022801"/>
    </source>
</evidence>
<dbReference type="GO" id="GO:0004198">
    <property type="term" value="F:calcium-dependent cysteine-type endopeptidase activity"/>
    <property type="evidence" value="ECO:0007669"/>
    <property type="project" value="InterPro"/>
</dbReference>
<evidence type="ECO:0000313" key="8">
    <source>
        <dbReference type="EMBL" id="CCC95066.1"/>
    </source>
</evidence>
<keyword evidence="3 5" id="KW-0788">Thiol protease</keyword>
<dbReference type="SUPFAM" id="SSF49758">
    <property type="entry name" value="Calpain large subunit, middle domain (domain III)"/>
    <property type="match status" value="1"/>
</dbReference>
<dbReference type="InterPro" id="IPR001300">
    <property type="entry name" value="Peptidase_C2_calpain_cat"/>
</dbReference>
<reference evidence="8" key="1">
    <citation type="journal article" date="2012" name="Proc. Natl. Acad. Sci. U.S.A.">
        <title>Antigenic diversity is generated by distinct evolutionary mechanisms in African trypanosome species.</title>
        <authorList>
            <person name="Jackson A.P."/>
            <person name="Berry A."/>
            <person name="Aslett M."/>
            <person name="Allison H.C."/>
            <person name="Burton P."/>
            <person name="Vavrova-Anderson J."/>
            <person name="Brown R."/>
            <person name="Browne H."/>
            <person name="Corton N."/>
            <person name="Hauser H."/>
            <person name="Gamble J."/>
            <person name="Gilderthorp R."/>
            <person name="Marcello L."/>
            <person name="McQuillan J."/>
            <person name="Otto T.D."/>
            <person name="Quail M.A."/>
            <person name="Sanders M.J."/>
            <person name="van Tonder A."/>
            <person name="Ginger M.L."/>
            <person name="Field M.C."/>
            <person name="Barry J.D."/>
            <person name="Hertz-Fowler C."/>
            <person name="Berriman M."/>
        </authorList>
    </citation>
    <scope>NUCLEOTIDE SEQUENCE</scope>
    <source>
        <strain evidence="8">IL3000</strain>
    </source>
</reference>
<dbReference type="PANTHER" id="PTHR46143">
    <property type="entry name" value="CALPAIN-7"/>
    <property type="match status" value="1"/>
</dbReference>
<feature type="active site" evidence="4 5">
    <location>
        <position position="508"/>
    </location>
</feature>
<dbReference type="SMART" id="SM00720">
    <property type="entry name" value="calpain_III"/>
    <property type="match status" value="1"/>
</dbReference>
<dbReference type="InterPro" id="IPR022683">
    <property type="entry name" value="Calpain_III"/>
</dbReference>
<dbReference type="InterPro" id="IPR038765">
    <property type="entry name" value="Papain-like_cys_pep_sf"/>
</dbReference>
<feature type="compositionally biased region" description="Polar residues" evidence="6">
    <location>
        <begin position="137"/>
        <end position="148"/>
    </location>
</feature>
<dbReference type="InterPro" id="IPR036213">
    <property type="entry name" value="Calpain_III_sf"/>
</dbReference>
<feature type="active site" evidence="5">
    <location>
        <position position="319"/>
    </location>
</feature>
<dbReference type="Gene3D" id="3.90.70.10">
    <property type="entry name" value="Cysteine proteinases"/>
    <property type="match status" value="1"/>
</dbReference>
<dbReference type="PROSITE" id="PS50203">
    <property type="entry name" value="CALPAIN_CAT"/>
    <property type="match status" value="1"/>
</dbReference>
<name>G0V096_TRYCI</name>
<organism evidence="8">
    <name type="scientific">Trypanosoma congolense (strain IL3000)</name>
    <dbReference type="NCBI Taxonomy" id="1068625"/>
    <lineage>
        <taxon>Eukaryota</taxon>
        <taxon>Discoba</taxon>
        <taxon>Euglenozoa</taxon>
        <taxon>Kinetoplastea</taxon>
        <taxon>Metakinetoplastina</taxon>
        <taxon>Trypanosomatida</taxon>
        <taxon>Trypanosomatidae</taxon>
        <taxon>Trypanosoma</taxon>
        <taxon>Nannomonas</taxon>
    </lineage>
</organism>
<dbReference type="VEuPathDB" id="TriTrypDB:TcIL3000.11.4720"/>
<evidence type="ECO:0000256" key="6">
    <source>
        <dbReference type="SAM" id="MobiDB-lite"/>
    </source>
</evidence>
<dbReference type="MEROPS" id="C02.029"/>
<dbReference type="SUPFAM" id="SSF54001">
    <property type="entry name" value="Cysteine proteinases"/>
    <property type="match status" value="1"/>
</dbReference>
<evidence type="ECO:0000256" key="5">
    <source>
        <dbReference type="PROSITE-ProRule" id="PRU00239"/>
    </source>
</evidence>
<dbReference type="EMBL" id="HE575324">
    <property type="protein sequence ID" value="CCC95066.1"/>
    <property type="molecule type" value="Genomic_DNA"/>
</dbReference>
<evidence type="ECO:0000259" key="7">
    <source>
        <dbReference type="PROSITE" id="PS50203"/>
    </source>
</evidence>
<dbReference type="InterPro" id="IPR051297">
    <property type="entry name" value="PalB/RIM13"/>
</dbReference>
<dbReference type="Gene3D" id="2.60.120.380">
    <property type="match status" value="1"/>
</dbReference>
<dbReference type="Pfam" id="PF01067">
    <property type="entry name" value="Calpain_III"/>
    <property type="match status" value="1"/>
</dbReference>
<feature type="region of interest" description="Disordered" evidence="6">
    <location>
        <begin position="75"/>
        <end position="103"/>
    </location>
</feature>
<accession>G0V096</accession>
<feature type="active site" evidence="4 5">
    <location>
        <position position="488"/>
    </location>
</feature>
<protein>
    <submittedName>
        <fullName evidence="8">Putative calpain-like protein</fullName>
    </submittedName>
</protein>
<dbReference type="SMART" id="SM00230">
    <property type="entry name" value="CysPc"/>
    <property type="match status" value="1"/>
</dbReference>
<dbReference type="PANTHER" id="PTHR46143:SF1">
    <property type="entry name" value="CALPAIN-7"/>
    <property type="match status" value="1"/>
</dbReference>
<dbReference type="AlphaFoldDB" id="G0V096"/>
<dbReference type="Pfam" id="PF00648">
    <property type="entry name" value="Peptidase_C2"/>
    <property type="match status" value="1"/>
</dbReference>
<feature type="compositionally biased region" description="Low complexity" evidence="6">
    <location>
        <begin position="75"/>
        <end position="90"/>
    </location>
</feature>
<feature type="region of interest" description="Disordered" evidence="6">
    <location>
        <begin position="118"/>
        <end position="148"/>
    </location>
</feature>
<dbReference type="PRINTS" id="PR00704">
    <property type="entry name" value="CALPAIN"/>
</dbReference>
<sequence length="1087" mass="119670">MDDSALQRIRNGLALEKQGRLAEAEELLASGVGGLHKVMKEVSLDDSRRLLLVEYVKDATRHIQRIRENLRRCSSGTVTFSSPTPSVSGPLRPTAQPDRESDNDYLSFLDNVVQVKAPPAPAPSERVMKPREVGGSDPSSGAPQGLSNSRSVLRASDFVLRAVDVAATLAQRKEFKRAVDVLQHAYDVGSRQGVRPRNFKCVEEHLVLLRQEYYKHFKPRFLQDNPVLPGELEILRKSGFVKTLTLPIWDDLHEGYGSENVFMPCEGHWEDSFTPRLSPLQLSAGARYLRVGSAKPGAQFCVIRSADPLNVKQTVVGDCSVVCSFIICASYQQRFPKAKIISNVIFPQDVDGNPLVNPKGKYCVKMLVNGATRLITVDDRFPIDPKTGEFLCTYSRDASELWVSIMEKAFVKVCGGSYDFPGSSSSSDLYKLCGWLPDCVDLQNKGFDKNLQWARFSERYTDGSLLMTVSTPPLSEAEEKKLLLASEHAYAVLDVREVSGVRLLKLMNPWGRLAWSGRYSVNDKRPEAVQLLTRLQYTASLAEQGVFWITWDDLCRHFSRCSLSWNPYMLFKSLDGMSRRPTRLSCHAHFPYTTSTGQSPQFHIGVVGTPNPSRMHVVFSRHMSDATAFAQQFESDHPNIPYISVKVYRVTQFPSIAQHAGARCSVGMCYCRRLVHGTELSADIEPLSDTTYRNMAAHTVSFNCPAGTNDFIVVISRLQSTVKEGFSFSLTLHTGWPQLVLTEPTQRNTGVYMHAIPRSSLKHCTQLRGRWVKGVSCGGRGALQTFVYNPQYLLSLSGPSMLSARLCLDGGCDYDGSVQIYVMQKERRGAQRNVPWEARVGSVAECCLVLCAPLYAHGGAVVDTSLRSCFKPTATQCVAPPLQSQMSPLQQWETQVASTSSGTLPPLPAGDYTVVPAQWEKGIPASFELTVETTEPHQLREIPPEGDGWKETVVHGRLQGGADATVKSVMSRTGECMLNTSTVSIVATTSGTLTARLLLLTPPRSGKGAKECEVNVATNLTVLQAADGESLGPIATSGPYKFSGVSLEPVKVAANTKYVVVVSSAEPSDEKYVLRIYSDCPLTVCAS</sequence>
<gene>
    <name evidence="8" type="ORF">TCIL3000_11_4720</name>
</gene>
<keyword evidence="1 5" id="KW-0645">Protease</keyword>